<name>X0RPP6_9ZZZZ</name>
<comment type="caution">
    <text evidence="1">The sequence shown here is derived from an EMBL/GenBank/DDBJ whole genome shotgun (WGS) entry which is preliminary data.</text>
</comment>
<sequence length="66" mass="7362">MVSKLPTNLYQGEKLTTNEVYSFHLGVMLRFAHSQGYPDLPDFLLDWIAEGESSDRASPAHNPGVI</sequence>
<proteinExistence type="predicted"/>
<dbReference type="AlphaFoldDB" id="X0RPP6"/>
<gene>
    <name evidence="1" type="ORF">S01H1_00140</name>
</gene>
<organism evidence="1">
    <name type="scientific">marine sediment metagenome</name>
    <dbReference type="NCBI Taxonomy" id="412755"/>
    <lineage>
        <taxon>unclassified sequences</taxon>
        <taxon>metagenomes</taxon>
        <taxon>ecological metagenomes</taxon>
    </lineage>
</organism>
<dbReference type="EMBL" id="BARS01000043">
    <property type="protein sequence ID" value="GAF70763.1"/>
    <property type="molecule type" value="Genomic_DNA"/>
</dbReference>
<evidence type="ECO:0000313" key="1">
    <source>
        <dbReference type="EMBL" id="GAF70763.1"/>
    </source>
</evidence>
<protein>
    <submittedName>
        <fullName evidence="1">Uncharacterized protein</fullName>
    </submittedName>
</protein>
<accession>X0RPP6</accession>
<reference evidence="1" key="1">
    <citation type="journal article" date="2014" name="Front. Microbiol.">
        <title>High frequency of phylogenetically diverse reductive dehalogenase-homologous genes in deep subseafloor sedimentary metagenomes.</title>
        <authorList>
            <person name="Kawai M."/>
            <person name="Futagami T."/>
            <person name="Toyoda A."/>
            <person name="Takaki Y."/>
            <person name="Nishi S."/>
            <person name="Hori S."/>
            <person name="Arai W."/>
            <person name="Tsubouchi T."/>
            <person name="Morono Y."/>
            <person name="Uchiyama I."/>
            <person name="Ito T."/>
            <person name="Fujiyama A."/>
            <person name="Inagaki F."/>
            <person name="Takami H."/>
        </authorList>
    </citation>
    <scope>NUCLEOTIDE SEQUENCE</scope>
    <source>
        <strain evidence="1">Expedition CK06-06</strain>
    </source>
</reference>